<sequence>MNYQRRRWVKRNPLLIRSLTERHSLRTLQKHRQLAVGNLNVEYNSSRI</sequence>
<name>A0A087TIK1_STEMI</name>
<keyword evidence="2" id="KW-1185">Reference proteome</keyword>
<dbReference type="AlphaFoldDB" id="A0A087TIK1"/>
<gene>
    <name evidence="1" type="ORF">X975_13861</name>
</gene>
<dbReference type="EMBL" id="KK115364">
    <property type="protein sequence ID" value="KFM64940.1"/>
    <property type="molecule type" value="Genomic_DNA"/>
</dbReference>
<feature type="non-terminal residue" evidence="1">
    <location>
        <position position="48"/>
    </location>
</feature>
<proteinExistence type="predicted"/>
<protein>
    <submittedName>
        <fullName evidence="1">Uncharacterized protein</fullName>
    </submittedName>
</protein>
<dbReference type="Proteomes" id="UP000054359">
    <property type="component" value="Unassembled WGS sequence"/>
</dbReference>
<organism evidence="1 2">
    <name type="scientific">Stegodyphus mimosarum</name>
    <name type="common">African social velvet spider</name>
    <dbReference type="NCBI Taxonomy" id="407821"/>
    <lineage>
        <taxon>Eukaryota</taxon>
        <taxon>Metazoa</taxon>
        <taxon>Ecdysozoa</taxon>
        <taxon>Arthropoda</taxon>
        <taxon>Chelicerata</taxon>
        <taxon>Arachnida</taxon>
        <taxon>Araneae</taxon>
        <taxon>Araneomorphae</taxon>
        <taxon>Entelegynae</taxon>
        <taxon>Eresoidea</taxon>
        <taxon>Eresidae</taxon>
        <taxon>Stegodyphus</taxon>
    </lineage>
</organism>
<reference evidence="1 2" key="1">
    <citation type="submission" date="2013-11" db="EMBL/GenBank/DDBJ databases">
        <title>Genome sequencing of Stegodyphus mimosarum.</title>
        <authorList>
            <person name="Bechsgaard J."/>
        </authorList>
    </citation>
    <scope>NUCLEOTIDE SEQUENCE [LARGE SCALE GENOMIC DNA]</scope>
</reference>
<evidence type="ECO:0000313" key="1">
    <source>
        <dbReference type="EMBL" id="KFM64940.1"/>
    </source>
</evidence>
<accession>A0A087TIK1</accession>
<evidence type="ECO:0000313" key="2">
    <source>
        <dbReference type="Proteomes" id="UP000054359"/>
    </source>
</evidence>